<organism evidence="3 4">
    <name type="scientific">Halorubrum tailed virus 28</name>
    <dbReference type="NCBI Taxonomy" id="2878009"/>
    <lineage>
        <taxon>Viruses</taxon>
        <taxon>Duplodnaviria</taxon>
        <taxon>Heunggongvirae</taxon>
        <taxon>Uroviricota</taxon>
        <taxon>Caudoviricetes</taxon>
        <taxon>Suolaviridae</taxon>
        <taxon>Pormufvirus</taxon>
        <taxon>Pormufvirus salinum</taxon>
        <taxon>Pormufvirus HRTV28</taxon>
    </lineage>
</organism>
<sequence>MVVGVRRRARPVRPAGEDPRVAPRNPPRTGQEARERTAEGQTEIAGVTSMDARTRDTIAWGLTILVTLPVSVAGAFYVASMSWLAYGVLGIVVAGVAGALALAAPYATYGLYQCRQGNEEFYA</sequence>
<protein>
    <submittedName>
        <fullName evidence="3">Uncharacterized protein</fullName>
    </submittedName>
</protein>
<evidence type="ECO:0000313" key="3">
    <source>
        <dbReference type="EMBL" id="UBF23472.1"/>
    </source>
</evidence>
<evidence type="ECO:0000313" key="4">
    <source>
        <dbReference type="Proteomes" id="UP000827176"/>
    </source>
</evidence>
<keyword evidence="2" id="KW-1133">Transmembrane helix</keyword>
<accession>A0AAE8XZZ2</accession>
<keyword evidence="2" id="KW-0472">Membrane</keyword>
<name>A0AAE8XZZ2_9CAUD</name>
<reference evidence="3" key="1">
    <citation type="submission" date="2021-05" db="EMBL/GenBank/DDBJ databases">
        <title>Diversity, taxonomy and evolution of archaeal viruses of the class Caudoviricetes.</title>
        <authorList>
            <person name="Liu Y."/>
            <person name="Demina T.A."/>
            <person name="Roux S."/>
            <person name="Aiewsakun P."/>
            <person name="Kazlauskas D."/>
            <person name="Simmonds P."/>
            <person name="Prangishvili D."/>
            <person name="Oksanen H.M."/>
            <person name="Krupovic M."/>
        </authorList>
    </citation>
    <scope>NUCLEOTIDE SEQUENCE</scope>
    <source>
        <strain evidence="3">HRTV-28/28</strain>
    </source>
</reference>
<feature type="compositionally biased region" description="Basic residues" evidence="1">
    <location>
        <begin position="1"/>
        <end position="11"/>
    </location>
</feature>
<feature type="transmembrane region" description="Helical" evidence="2">
    <location>
        <begin position="58"/>
        <end position="77"/>
    </location>
</feature>
<feature type="transmembrane region" description="Helical" evidence="2">
    <location>
        <begin position="83"/>
        <end position="107"/>
    </location>
</feature>
<evidence type="ECO:0000256" key="1">
    <source>
        <dbReference type="SAM" id="MobiDB-lite"/>
    </source>
</evidence>
<proteinExistence type="predicted"/>
<dbReference type="Proteomes" id="UP000827176">
    <property type="component" value="Segment"/>
</dbReference>
<keyword evidence="4" id="KW-1185">Reference proteome</keyword>
<evidence type="ECO:0000256" key="2">
    <source>
        <dbReference type="SAM" id="Phobius"/>
    </source>
</evidence>
<feature type="region of interest" description="Disordered" evidence="1">
    <location>
        <begin position="1"/>
        <end position="41"/>
    </location>
</feature>
<keyword evidence="2" id="KW-0812">Transmembrane</keyword>
<dbReference type="EMBL" id="MZ334528">
    <property type="protein sequence ID" value="UBF23472.1"/>
    <property type="molecule type" value="Genomic_DNA"/>
</dbReference>
<gene>
    <name evidence="3" type="ORF">HRTV-28_gp34</name>
</gene>